<evidence type="ECO:0000313" key="3">
    <source>
        <dbReference type="Proteomes" id="UP001187415"/>
    </source>
</evidence>
<dbReference type="Proteomes" id="UP001187415">
    <property type="component" value="Unassembled WGS sequence"/>
</dbReference>
<keyword evidence="3" id="KW-1185">Reference proteome</keyword>
<dbReference type="AlphaFoldDB" id="A0AA88IHP8"/>
<feature type="compositionally biased region" description="Polar residues" evidence="1">
    <location>
        <begin position="234"/>
        <end position="245"/>
    </location>
</feature>
<reference evidence="2" key="1">
    <citation type="submission" date="2023-07" db="EMBL/GenBank/DDBJ databases">
        <title>Chromosome-level Genome Assembly of Striped Snakehead (Channa striata).</title>
        <authorList>
            <person name="Liu H."/>
        </authorList>
    </citation>
    <scope>NUCLEOTIDE SEQUENCE</scope>
    <source>
        <strain evidence="2">Gz</strain>
        <tissue evidence="2">Muscle</tissue>
    </source>
</reference>
<dbReference type="EMBL" id="JAUPFM010000156">
    <property type="protein sequence ID" value="KAK2811904.1"/>
    <property type="molecule type" value="Genomic_DNA"/>
</dbReference>
<proteinExistence type="predicted"/>
<evidence type="ECO:0000313" key="2">
    <source>
        <dbReference type="EMBL" id="KAK2811904.1"/>
    </source>
</evidence>
<evidence type="ECO:0000256" key="1">
    <source>
        <dbReference type="SAM" id="MobiDB-lite"/>
    </source>
</evidence>
<comment type="caution">
    <text evidence="2">The sequence shown here is derived from an EMBL/GenBank/DDBJ whole genome shotgun (WGS) entry which is preliminary data.</text>
</comment>
<sequence length="264" mass="28937">MNGAVRRGISPSPDCASVAVRVPDSRGAPATGLLQGGAFIGGAVGLQKSLELIRDMWRRRTLCRIPRGPGIPARTSAEAAGARAPLYRGHCERASQACQTYRSLDGDRQGVHELPVRARLRSTTLGYQRARGPRSPFGNSRPPTFLSDGRARATAPAPPLRARAENSAPEQQHLPQQQQQQFSCHSPRRDSALPVPRPTKTARRLKKHARRLQQLYRPYIPGHRGVRCRRSPNRSRQGGKSQRVASESGMAAARLQRRGGGDLY</sequence>
<gene>
    <name evidence="2" type="ORF">Q5P01_000126</name>
</gene>
<feature type="compositionally biased region" description="Basic residues" evidence="1">
    <location>
        <begin position="200"/>
        <end position="211"/>
    </location>
</feature>
<feature type="compositionally biased region" description="Basic residues" evidence="1">
    <location>
        <begin position="224"/>
        <end position="233"/>
    </location>
</feature>
<name>A0AA88IHP8_CHASR</name>
<accession>A0AA88IHP8</accession>
<organism evidence="2 3">
    <name type="scientific">Channa striata</name>
    <name type="common">Snakehead murrel</name>
    <name type="synonym">Ophicephalus striatus</name>
    <dbReference type="NCBI Taxonomy" id="64152"/>
    <lineage>
        <taxon>Eukaryota</taxon>
        <taxon>Metazoa</taxon>
        <taxon>Chordata</taxon>
        <taxon>Craniata</taxon>
        <taxon>Vertebrata</taxon>
        <taxon>Euteleostomi</taxon>
        <taxon>Actinopterygii</taxon>
        <taxon>Neopterygii</taxon>
        <taxon>Teleostei</taxon>
        <taxon>Neoteleostei</taxon>
        <taxon>Acanthomorphata</taxon>
        <taxon>Anabantaria</taxon>
        <taxon>Anabantiformes</taxon>
        <taxon>Channoidei</taxon>
        <taxon>Channidae</taxon>
        <taxon>Channa</taxon>
    </lineage>
</organism>
<feature type="compositionally biased region" description="Low complexity" evidence="1">
    <location>
        <begin position="171"/>
        <end position="181"/>
    </location>
</feature>
<protein>
    <submittedName>
        <fullName evidence="2">Uncharacterized protein</fullName>
    </submittedName>
</protein>
<feature type="region of interest" description="Disordered" evidence="1">
    <location>
        <begin position="122"/>
        <end position="264"/>
    </location>
</feature>